<organism evidence="1 2">
    <name type="scientific">Owenia fusiformis</name>
    <name type="common">Polychaete worm</name>
    <dbReference type="NCBI Taxonomy" id="6347"/>
    <lineage>
        <taxon>Eukaryota</taxon>
        <taxon>Metazoa</taxon>
        <taxon>Spiralia</taxon>
        <taxon>Lophotrochozoa</taxon>
        <taxon>Annelida</taxon>
        <taxon>Polychaeta</taxon>
        <taxon>Sedentaria</taxon>
        <taxon>Canalipalpata</taxon>
        <taxon>Sabellida</taxon>
        <taxon>Oweniida</taxon>
        <taxon>Oweniidae</taxon>
        <taxon>Owenia</taxon>
    </lineage>
</organism>
<proteinExistence type="predicted"/>
<gene>
    <name evidence="1" type="ORF">OFUS_LOCUS23316</name>
</gene>
<evidence type="ECO:0000313" key="1">
    <source>
        <dbReference type="EMBL" id="CAH1799290.1"/>
    </source>
</evidence>
<reference evidence="1" key="1">
    <citation type="submission" date="2022-03" db="EMBL/GenBank/DDBJ databases">
        <authorList>
            <person name="Martin C."/>
        </authorList>
    </citation>
    <scope>NUCLEOTIDE SEQUENCE</scope>
</reference>
<dbReference type="InterPro" id="IPR043472">
    <property type="entry name" value="Macro_dom-like"/>
</dbReference>
<sequence>MDGGIDMAYSKHFGWQLQRRLQEVIRKEKYGELLVGDAVIIPTFEHGIDSEEVQELQKRDDWAKCNEGQPIKFMISAPTMRVPLDVSKTVNAYSTFRAVIIAVSQHNETAESTDQIRSVLCPGLGTAIGTMPHQRCAHQMRKALEMYVLGRDEHIRNPKDLGTVWKEHDDMTEFGHADIPPPPKEGKVQKWSLFGLF</sequence>
<name>A0A8J1XJA2_OWEFU</name>
<protein>
    <submittedName>
        <fullName evidence="1">Uncharacterized protein</fullName>
    </submittedName>
</protein>
<dbReference type="EMBL" id="CAIIXF020000011">
    <property type="protein sequence ID" value="CAH1799290.1"/>
    <property type="molecule type" value="Genomic_DNA"/>
</dbReference>
<evidence type="ECO:0000313" key="2">
    <source>
        <dbReference type="Proteomes" id="UP000749559"/>
    </source>
</evidence>
<dbReference type="SUPFAM" id="SSF52949">
    <property type="entry name" value="Macro domain-like"/>
    <property type="match status" value="1"/>
</dbReference>
<dbReference type="Gene3D" id="3.40.220.10">
    <property type="entry name" value="Leucine Aminopeptidase, subunit E, domain 1"/>
    <property type="match status" value="1"/>
</dbReference>
<accession>A0A8J1XJA2</accession>
<comment type="caution">
    <text evidence="1">The sequence shown here is derived from an EMBL/GenBank/DDBJ whole genome shotgun (WGS) entry which is preliminary data.</text>
</comment>
<dbReference type="AlphaFoldDB" id="A0A8J1XJA2"/>
<keyword evidence="2" id="KW-1185">Reference proteome</keyword>
<dbReference type="OrthoDB" id="10253553at2759"/>
<dbReference type="Proteomes" id="UP000749559">
    <property type="component" value="Unassembled WGS sequence"/>
</dbReference>